<evidence type="ECO:0000313" key="3">
    <source>
        <dbReference type="Proteomes" id="UP000256601"/>
    </source>
</evidence>
<evidence type="ECO:0000256" key="1">
    <source>
        <dbReference type="SAM" id="Phobius"/>
    </source>
</evidence>
<feature type="transmembrane region" description="Helical" evidence="1">
    <location>
        <begin position="60"/>
        <end position="87"/>
    </location>
</feature>
<name>A0A371BY59_YARLL</name>
<gene>
    <name evidence="2" type="ORF">B0I71DRAFT_136713</name>
</gene>
<keyword evidence="1" id="KW-1133">Transmembrane helix</keyword>
<dbReference type="AlphaFoldDB" id="A0A371BY59"/>
<accession>A0A371BY59</accession>
<sequence>MVFTDGRARSSKYGRHGIYITSRTPPYCTLLLMTVTAAFIDASLNISSQLVPFLSSLSSWFSFLPTLLLLSPYFFLHISLSIFIHLFSD</sequence>
<dbReference type="EMBL" id="KZ859128">
    <property type="protein sequence ID" value="RDW22974.1"/>
    <property type="molecule type" value="Genomic_DNA"/>
</dbReference>
<evidence type="ECO:0000313" key="2">
    <source>
        <dbReference type="EMBL" id="RDW22974.1"/>
    </source>
</evidence>
<keyword evidence="1" id="KW-0472">Membrane</keyword>
<keyword evidence="1" id="KW-0812">Transmembrane</keyword>
<organism evidence="2 3">
    <name type="scientific">Yarrowia lipolytica</name>
    <name type="common">Candida lipolytica</name>
    <dbReference type="NCBI Taxonomy" id="4952"/>
    <lineage>
        <taxon>Eukaryota</taxon>
        <taxon>Fungi</taxon>
        <taxon>Dikarya</taxon>
        <taxon>Ascomycota</taxon>
        <taxon>Saccharomycotina</taxon>
        <taxon>Dipodascomycetes</taxon>
        <taxon>Dipodascales</taxon>
        <taxon>Dipodascales incertae sedis</taxon>
        <taxon>Yarrowia</taxon>
    </lineage>
</organism>
<dbReference type="Proteomes" id="UP000256601">
    <property type="component" value="Unassembled WGS sequence"/>
</dbReference>
<proteinExistence type="predicted"/>
<feature type="transmembrane region" description="Helical" evidence="1">
    <location>
        <begin position="20"/>
        <end position="40"/>
    </location>
</feature>
<reference evidence="2 3" key="1">
    <citation type="submission" date="2018-07" db="EMBL/GenBank/DDBJ databases">
        <title>Draft Genome Assemblies for Five Robust Yarrowia lipolytica Strains Exhibiting High Lipid Production and Pentose Sugar Utilization and Sugar Alcohol Secretion from Undetoxified Lignocellulosic Biomass Hydrolysates.</title>
        <authorList>
            <consortium name="DOE Joint Genome Institute"/>
            <person name="Walker C."/>
            <person name="Ryu S."/>
            <person name="Na H."/>
            <person name="Zane M."/>
            <person name="LaButti K."/>
            <person name="Lipzen A."/>
            <person name="Haridas S."/>
            <person name="Barry K."/>
            <person name="Grigoriev I.V."/>
            <person name="Quarterman J."/>
            <person name="Slininger P."/>
            <person name="Dien B."/>
            <person name="Trinh C.T."/>
        </authorList>
    </citation>
    <scope>NUCLEOTIDE SEQUENCE [LARGE SCALE GENOMIC DNA]</scope>
    <source>
        <strain evidence="2 3">YB392</strain>
    </source>
</reference>
<protein>
    <submittedName>
        <fullName evidence="2">Uncharacterized protein</fullName>
    </submittedName>
</protein>